<evidence type="ECO:0000256" key="2">
    <source>
        <dbReference type="ARBA" id="ARBA00022692"/>
    </source>
</evidence>
<keyword evidence="5 6" id="KW-0472">Membrane</keyword>
<dbReference type="GO" id="GO:0005216">
    <property type="term" value="F:monoatomic ion channel activity"/>
    <property type="evidence" value="ECO:0007669"/>
    <property type="project" value="InterPro"/>
</dbReference>
<evidence type="ECO:0000256" key="5">
    <source>
        <dbReference type="ARBA" id="ARBA00023136"/>
    </source>
</evidence>
<dbReference type="InterPro" id="IPR024862">
    <property type="entry name" value="TRPV"/>
</dbReference>
<dbReference type="Proteomes" id="UP000234323">
    <property type="component" value="Unassembled WGS sequence"/>
</dbReference>
<dbReference type="Pfam" id="PF00520">
    <property type="entry name" value="Ion_trans"/>
    <property type="match status" value="1"/>
</dbReference>
<name>A0A2I1H1A6_9GLOM</name>
<dbReference type="VEuPathDB" id="FungiDB:FUN_020429"/>
<evidence type="ECO:0000256" key="3">
    <source>
        <dbReference type="ARBA" id="ARBA00022737"/>
    </source>
</evidence>
<sequence>MSDAIEIEINDDKIEIECDINNGIDNPHNNKPITRIEVSPNGENFVTYSKKDNSIFCWNVENVAKSKLECVERIKQLCVSDDMKLVIIDNYERHLGIYDMKNNRQSIKLDCYSEKIIRHDYCTFNSNNDLILHNYELQIILIYSTQTNNYKWNCKRIYNIPENFKFISLSKTDKLLLNLNNSIYEWNPITEMSIKIFDSNEEIRYTSYEVFRKNIRIFRNEKFIYIKIKNKIIIYSIELEIPIASLNINNGAQLCNFINHTGSIHLLLPLLNGSTIMKQCWDLCLNRLENKGKLSSKKYQTFSDSIQTTTKYAIGIFGVRIWKIEFKDILEILAKMNLTFENSDEIVEYWYFDYDFKISNEIHKTYLSNIHLINPSTKNILELFDEVMGSVYVKKNYDHERVHGLWYIKEIDFKKSKVEELNLTNDGIGELLGSRLLNDNNIIVLTTNGLFIYYFNENNESISINYYHYRKISYTSNAREQFVNYKNVFTKTTLPLPNYDSFKYCDIWVSYVKDNKEGLLKYGVELLTFAIKEHKVELIDYIYKKCINYFKEDLRGNREFLSIVTSTMPLLYEHYPEYISKYSSETTMIIDSYFYSIEHEYSNLHLHSFYNPAVINLTQSIWWLKFCLLIFKIKHNYIMIYLILKDMQNLIMLSILPIYFAIFYILSKHHFIHNYDILYVFYYNIADIFSKIFSNIFIYTTIPTITFMNPYIKFVSYPQEYNWFLELIIPQSSPFVKTISRDIYKTWEGETLINFKWNKYGKYYYAIIWIGFMILLGCFTAAATIPKQYIDDDTRKQLLIASIIFGFTYLSFEIRQFIYNPIKWVRDFWNIFDLIAFLLPIYTSIYWLQTNNKHTQLLSFSCLFLDIKFLLFFRVFESFGIYFAIIISVGKQIASFLVVLLIIIISFAHAFYILLVPESNFSFEEYTNNKDPNNPWNIASAYYQVFENRTVDSNSYMVQLPDENTNMFVDFGTAIFAMYLFLTGDSSALTNWTYKDNPSLVILIVLFSLLIVVYLMNLLIGLLNNAIEKDNDRISYLIQKAEILAEIELLYLLPHQRRWKTWFPEVIYYYASVDKTRQKIKEMINKEEWNTDEFSELKRNLLNELKI</sequence>
<feature type="transmembrane region" description="Helical" evidence="6">
    <location>
        <begin position="893"/>
        <end position="915"/>
    </location>
</feature>
<dbReference type="PANTHER" id="PTHR10582:SF2">
    <property type="entry name" value="INACTIVE"/>
    <property type="match status" value="1"/>
</dbReference>
<feature type="domain" description="Ion transport" evidence="7">
    <location>
        <begin position="768"/>
        <end position="1032"/>
    </location>
</feature>
<organism evidence="8 9">
    <name type="scientific">Rhizophagus irregularis</name>
    <dbReference type="NCBI Taxonomy" id="588596"/>
    <lineage>
        <taxon>Eukaryota</taxon>
        <taxon>Fungi</taxon>
        <taxon>Fungi incertae sedis</taxon>
        <taxon>Mucoromycota</taxon>
        <taxon>Glomeromycotina</taxon>
        <taxon>Glomeromycetes</taxon>
        <taxon>Glomerales</taxon>
        <taxon>Glomeraceae</taxon>
        <taxon>Rhizophagus</taxon>
    </lineage>
</organism>
<dbReference type="PANTHER" id="PTHR10582">
    <property type="entry name" value="TRANSIENT RECEPTOR POTENTIAL ION CHANNEL PROTEIN"/>
    <property type="match status" value="1"/>
</dbReference>
<proteinExistence type="predicted"/>
<dbReference type="InterPro" id="IPR015943">
    <property type="entry name" value="WD40/YVTN_repeat-like_dom_sf"/>
</dbReference>
<feature type="transmembrane region" description="Helical" evidence="6">
    <location>
        <begin position="869"/>
        <end position="887"/>
    </location>
</feature>
<comment type="caution">
    <text evidence="8">The sequence shown here is derived from an EMBL/GenBank/DDBJ whole genome shotgun (WGS) entry which is preliminary data.</text>
</comment>
<dbReference type="VEuPathDB" id="FungiDB:RhiirFUN_016742"/>
<feature type="transmembrane region" description="Helical" evidence="6">
    <location>
        <begin position="1002"/>
        <end position="1023"/>
    </location>
</feature>
<feature type="transmembrane region" description="Helical" evidence="6">
    <location>
        <begin position="622"/>
        <end position="643"/>
    </location>
</feature>
<keyword evidence="9" id="KW-1185">Reference proteome</keyword>
<reference evidence="8 9" key="1">
    <citation type="submission" date="2015-10" db="EMBL/GenBank/DDBJ databases">
        <title>Genome analyses suggest a sexual origin of heterokaryosis in a supposedly ancient asexual fungus.</title>
        <authorList>
            <person name="Ropars J."/>
            <person name="Sedzielewska K."/>
            <person name="Noel J."/>
            <person name="Charron P."/>
            <person name="Farinelli L."/>
            <person name="Marton T."/>
            <person name="Kruger M."/>
            <person name="Pelin A."/>
            <person name="Brachmann A."/>
            <person name="Corradi N."/>
        </authorList>
    </citation>
    <scope>NUCLEOTIDE SEQUENCE [LARGE SCALE GENOMIC DNA]</scope>
    <source>
        <strain evidence="8 9">A4</strain>
    </source>
</reference>
<keyword evidence="4 6" id="KW-1133">Transmembrane helix</keyword>
<dbReference type="AlphaFoldDB" id="A0A2I1H1A6"/>
<keyword evidence="3" id="KW-0677">Repeat</keyword>
<dbReference type="GO" id="GO:0098703">
    <property type="term" value="P:calcium ion import across plasma membrane"/>
    <property type="evidence" value="ECO:0007669"/>
    <property type="project" value="TreeGrafter"/>
</dbReference>
<evidence type="ECO:0000256" key="1">
    <source>
        <dbReference type="ARBA" id="ARBA00004141"/>
    </source>
</evidence>
<keyword evidence="2 6" id="KW-0812">Transmembrane</keyword>
<dbReference type="EMBL" id="LLXI01001237">
    <property type="protein sequence ID" value="PKY52614.1"/>
    <property type="molecule type" value="Genomic_DNA"/>
</dbReference>
<feature type="transmembrane region" description="Helical" evidence="6">
    <location>
        <begin position="650"/>
        <end position="667"/>
    </location>
</feature>
<dbReference type="VEuPathDB" id="FungiDB:RhiirA1_463396"/>
<evidence type="ECO:0000313" key="8">
    <source>
        <dbReference type="EMBL" id="PKY52614.1"/>
    </source>
</evidence>
<evidence type="ECO:0000313" key="9">
    <source>
        <dbReference type="Proteomes" id="UP000234323"/>
    </source>
</evidence>
<dbReference type="InterPro" id="IPR036322">
    <property type="entry name" value="WD40_repeat_dom_sf"/>
</dbReference>
<gene>
    <name evidence="8" type="ORF">RhiirA4_470359</name>
</gene>
<dbReference type="Gene3D" id="2.130.10.10">
    <property type="entry name" value="YVTN repeat-like/Quinoprotein amine dehydrogenase"/>
    <property type="match status" value="1"/>
</dbReference>
<dbReference type="InterPro" id="IPR005821">
    <property type="entry name" value="Ion_trans_dom"/>
</dbReference>
<feature type="transmembrane region" description="Helical" evidence="6">
    <location>
        <begin position="763"/>
        <end position="786"/>
    </location>
</feature>
<evidence type="ECO:0000256" key="4">
    <source>
        <dbReference type="ARBA" id="ARBA00022989"/>
    </source>
</evidence>
<comment type="subcellular location">
    <subcellularLocation>
        <location evidence="1">Membrane</location>
        <topology evidence="1">Multi-pass membrane protein</topology>
    </subcellularLocation>
</comment>
<evidence type="ECO:0000259" key="7">
    <source>
        <dbReference type="Pfam" id="PF00520"/>
    </source>
</evidence>
<evidence type="ECO:0000256" key="6">
    <source>
        <dbReference type="SAM" id="Phobius"/>
    </source>
</evidence>
<protein>
    <recommendedName>
        <fullName evidence="7">Ion transport domain-containing protein</fullName>
    </recommendedName>
</protein>
<dbReference type="GO" id="GO:0005886">
    <property type="term" value="C:plasma membrane"/>
    <property type="evidence" value="ECO:0007669"/>
    <property type="project" value="TreeGrafter"/>
</dbReference>
<dbReference type="SUPFAM" id="SSF50978">
    <property type="entry name" value="WD40 repeat-like"/>
    <property type="match status" value="1"/>
</dbReference>
<feature type="transmembrane region" description="Helical" evidence="6">
    <location>
        <begin position="798"/>
        <end position="818"/>
    </location>
</feature>
<feature type="transmembrane region" description="Helical" evidence="6">
    <location>
        <begin position="830"/>
        <end position="848"/>
    </location>
</feature>
<accession>A0A2I1H1A6</accession>